<feature type="domain" description="Septin-type G" evidence="3">
    <location>
        <begin position="178"/>
        <end position="456"/>
    </location>
</feature>
<name>A0A9P9E5C6_9HYPO</name>
<dbReference type="Gene3D" id="3.40.50.300">
    <property type="entry name" value="P-loop containing nucleotide triphosphate hydrolases"/>
    <property type="match status" value="1"/>
</dbReference>
<dbReference type="OrthoDB" id="4150765at2759"/>
<keyword evidence="5" id="KW-1185">Reference proteome</keyword>
<accession>A0A9P9E5C6</accession>
<dbReference type="InterPro" id="IPR030379">
    <property type="entry name" value="G_SEPTIN_dom"/>
</dbReference>
<dbReference type="Pfam" id="PF00735">
    <property type="entry name" value="Septin"/>
    <property type="match status" value="1"/>
</dbReference>
<gene>
    <name evidence="4" type="ORF">B0J13DRAFT_642043</name>
</gene>
<evidence type="ECO:0000259" key="3">
    <source>
        <dbReference type="PROSITE" id="PS51719"/>
    </source>
</evidence>
<dbReference type="InterPro" id="IPR027417">
    <property type="entry name" value="P-loop_NTPase"/>
</dbReference>
<keyword evidence="1" id="KW-0547">Nucleotide-binding</keyword>
<dbReference type="AlphaFoldDB" id="A0A9P9E5C6"/>
<organism evidence="4 5">
    <name type="scientific">Dactylonectria estremocensis</name>
    <dbReference type="NCBI Taxonomy" id="1079267"/>
    <lineage>
        <taxon>Eukaryota</taxon>
        <taxon>Fungi</taxon>
        <taxon>Dikarya</taxon>
        <taxon>Ascomycota</taxon>
        <taxon>Pezizomycotina</taxon>
        <taxon>Sordariomycetes</taxon>
        <taxon>Hypocreomycetidae</taxon>
        <taxon>Hypocreales</taxon>
        <taxon>Nectriaceae</taxon>
        <taxon>Dactylonectria</taxon>
    </lineage>
</organism>
<feature type="compositionally biased region" description="Low complexity" evidence="2">
    <location>
        <begin position="66"/>
        <end position="89"/>
    </location>
</feature>
<evidence type="ECO:0000256" key="1">
    <source>
        <dbReference type="RuleBase" id="RU004560"/>
    </source>
</evidence>
<dbReference type="EMBL" id="JAGMUU010000019">
    <property type="protein sequence ID" value="KAH7131368.1"/>
    <property type="molecule type" value="Genomic_DNA"/>
</dbReference>
<keyword evidence="1" id="KW-0342">GTP-binding</keyword>
<feature type="region of interest" description="Disordered" evidence="2">
    <location>
        <begin position="1"/>
        <end position="144"/>
    </location>
</feature>
<dbReference type="GO" id="GO:0005525">
    <property type="term" value="F:GTP binding"/>
    <property type="evidence" value="ECO:0007669"/>
    <property type="project" value="UniProtKB-KW"/>
</dbReference>
<evidence type="ECO:0000256" key="2">
    <source>
        <dbReference type="SAM" id="MobiDB-lite"/>
    </source>
</evidence>
<reference evidence="4" key="1">
    <citation type="journal article" date="2021" name="Nat. Commun.">
        <title>Genetic determinants of endophytism in the Arabidopsis root mycobiome.</title>
        <authorList>
            <person name="Mesny F."/>
            <person name="Miyauchi S."/>
            <person name="Thiergart T."/>
            <person name="Pickel B."/>
            <person name="Atanasova L."/>
            <person name="Karlsson M."/>
            <person name="Huettel B."/>
            <person name="Barry K.W."/>
            <person name="Haridas S."/>
            <person name="Chen C."/>
            <person name="Bauer D."/>
            <person name="Andreopoulos W."/>
            <person name="Pangilinan J."/>
            <person name="LaButti K."/>
            <person name="Riley R."/>
            <person name="Lipzen A."/>
            <person name="Clum A."/>
            <person name="Drula E."/>
            <person name="Henrissat B."/>
            <person name="Kohler A."/>
            <person name="Grigoriev I.V."/>
            <person name="Martin F.M."/>
            <person name="Hacquard S."/>
        </authorList>
    </citation>
    <scope>NUCLEOTIDE SEQUENCE</scope>
    <source>
        <strain evidence="4">MPI-CAGE-AT-0021</strain>
    </source>
</reference>
<evidence type="ECO:0000313" key="5">
    <source>
        <dbReference type="Proteomes" id="UP000717696"/>
    </source>
</evidence>
<feature type="compositionally biased region" description="Low complexity" evidence="2">
    <location>
        <begin position="106"/>
        <end position="130"/>
    </location>
</feature>
<comment type="caution">
    <text evidence="4">The sequence shown here is derived from an EMBL/GenBank/DDBJ whole genome shotgun (WGS) entry which is preliminary data.</text>
</comment>
<dbReference type="Proteomes" id="UP000717696">
    <property type="component" value="Unassembled WGS sequence"/>
</dbReference>
<protein>
    <recommendedName>
        <fullName evidence="3">Septin-type G domain-containing protein</fullName>
    </recommendedName>
</protein>
<proteinExistence type="inferred from homology"/>
<evidence type="ECO:0000313" key="4">
    <source>
        <dbReference type="EMBL" id="KAH7131368.1"/>
    </source>
</evidence>
<comment type="similarity">
    <text evidence="1">Belongs to the TRAFAC class TrmE-Era-EngA-EngB-Septin-like GTPase superfamily. Septin GTPase family.</text>
</comment>
<dbReference type="SUPFAM" id="SSF52540">
    <property type="entry name" value="P-loop containing nucleoside triphosphate hydrolases"/>
    <property type="match status" value="1"/>
</dbReference>
<sequence>MRPVPPGNRPLNIQPRGRTDSLACGPSTAPVACFITNEASLEAGRTRSPPRLRQQPDTRKLHHSVRQPSPSRQQPSPTPVPGSTSSLSGDDQYPLAYPSDPGTPFLLGLSGPESALSSSSSRTSSLVGPSAEYQSDPALPGSTMSDLVHGGNDSSVPQLIMPSLMVPHRRPFSHVGKSLGKLKIMVAGRPGIGKTSLIKSLAQRCEHIVHVDQIESNKTRDISETYASSKPHPWWKTGSQLLLHDAQRRPSAMGEMLDRNVCFVEGPGHLTGSSNSWHDLNYVKSHVTALLRKPMDDSDLLSLLNAGGEPIVDVLLYLIPNKGLEADDVKYIKNAQSLTNVIPVLARVDELGSDDIVKATQKVLRRLAQEDLDCFSFAGPHPSTEECHVYAVSTETRPDYDTMDASVLMNSEYIPPLVPTDLGKLVDRLFSLDGSAQLRYLAAVKCVRWRREHGCGTVQSAFQNQSLIPHSMHGKALRSGSTLRPQCWERLEFYNWANNLRQSLQDERLHSLLSERSDSTPVPESQLVPIGSRADKLQRLDTQRGTGRRHQDPLGILELGGRLKQKGILMLEVVGSIGLIGYVVTQLVKSEWVEETRSVALAGSKRIGMEVPGLGTLLFW</sequence>
<dbReference type="PROSITE" id="PS51719">
    <property type="entry name" value="G_SEPTIN"/>
    <property type="match status" value="1"/>
</dbReference>